<keyword evidence="7" id="KW-1185">Reference proteome</keyword>
<comment type="caution">
    <text evidence="6">The sequence shown here is derived from an EMBL/GenBank/DDBJ whole genome shotgun (WGS) entry which is preliminary data.</text>
</comment>
<dbReference type="InterPro" id="IPR000602">
    <property type="entry name" value="Glyco_hydro_38_N"/>
</dbReference>
<dbReference type="Gene3D" id="3.20.110.10">
    <property type="entry name" value="Glycoside hydrolase 38, N terminal domain"/>
    <property type="match status" value="1"/>
</dbReference>
<dbReference type="Pfam" id="PF17677">
    <property type="entry name" value="Glyco_hydro38C2"/>
    <property type="match status" value="1"/>
</dbReference>
<dbReference type="GO" id="GO:0046872">
    <property type="term" value="F:metal ion binding"/>
    <property type="evidence" value="ECO:0007669"/>
    <property type="project" value="UniProtKB-KW"/>
</dbReference>
<dbReference type="EMBL" id="WJXB01000004">
    <property type="protein sequence ID" value="MRN54337.1"/>
    <property type="molecule type" value="Genomic_DNA"/>
</dbReference>
<dbReference type="Gene3D" id="2.70.98.30">
    <property type="entry name" value="Golgi alpha-mannosidase II, domain 4"/>
    <property type="match status" value="1"/>
</dbReference>
<dbReference type="InterPro" id="IPR041509">
    <property type="entry name" value="GH38_beta-1"/>
</dbReference>
<dbReference type="CDD" id="cd10814">
    <property type="entry name" value="GH38N_AMII_SpGH38_like"/>
    <property type="match status" value="1"/>
</dbReference>
<dbReference type="SUPFAM" id="SSF88688">
    <property type="entry name" value="Families 57/38 glycoside transferase middle domain"/>
    <property type="match status" value="1"/>
</dbReference>
<dbReference type="SMART" id="SM00872">
    <property type="entry name" value="Alpha-mann_mid"/>
    <property type="match status" value="1"/>
</dbReference>
<dbReference type="Proteomes" id="UP000463051">
    <property type="component" value="Unassembled WGS sequence"/>
</dbReference>
<dbReference type="Pfam" id="PF01074">
    <property type="entry name" value="Glyco_hydro_38N"/>
    <property type="match status" value="1"/>
</dbReference>
<reference evidence="6 7" key="1">
    <citation type="submission" date="2019-11" db="EMBL/GenBank/DDBJ databases">
        <title>Paenibacillus monticola sp. nov., a novel PGPR strain isolated from mountain sample in China.</title>
        <authorList>
            <person name="Zhao Q."/>
            <person name="Li H.-P."/>
            <person name="Zhang J.-L."/>
        </authorList>
    </citation>
    <scope>NUCLEOTIDE SEQUENCE [LARGE SCALE GENOMIC DNA]</scope>
    <source>
        <strain evidence="6 7">LC-T2</strain>
    </source>
</reference>
<dbReference type="AlphaFoldDB" id="A0A7X2L1Z6"/>
<dbReference type="GO" id="GO:0004559">
    <property type="term" value="F:alpha-mannosidase activity"/>
    <property type="evidence" value="ECO:0007669"/>
    <property type="project" value="InterPro"/>
</dbReference>
<dbReference type="InterPro" id="IPR011013">
    <property type="entry name" value="Gal_mutarotase_sf_dom"/>
</dbReference>
<dbReference type="GO" id="GO:0030246">
    <property type="term" value="F:carbohydrate binding"/>
    <property type="evidence" value="ECO:0007669"/>
    <property type="project" value="InterPro"/>
</dbReference>
<dbReference type="Gene3D" id="1.20.1270.50">
    <property type="entry name" value="Glycoside hydrolase family 38, central domain"/>
    <property type="match status" value="1"/>
</dbReference>
<evidence type="ECO:0000256" key="1">
    <source>
        <dbReference type="ARBA" id="ARBA00009792"/>
    </source>
</evidence>
<dbReference type="SUPFAM" id="SSF74650">
    <property type="entry name" value="Galactose mutarotase-like"/>
    <property type="match status" value="1"/>
</dbReference>
<accession>A0A7X2L1Z6</accession>
<organism evidence="6 7">
    <name type="scientific">Paenibacillus monticola</name>
    <dbReference type="NCBI Taxonomy" id="2666075"/>
    <lineage>
        <taxon>Bacteria</taxon>
        <taxon>Bacillati</taxon>
        <taxon>Bacillota</taxon>
        <taxon>Bacilli</taxon>
        <taxon>Bacillales</taxon>
        <taxon>Paenibacillaceae</taxon>
        <taxon>Paenibacillus</taxon>
    </lineage>
</organism>
<evidence type="ECO:0000313" key="6">
    <source>
        <dbReference type="EMBL" id="MRN54337.1"/>
    </source>
</evidence>
<dbReference type="Pfam" id="PF09261">
    <property type="entry name" value="Alpha-mann_mid"/>
    <property type="match status" value="1"/>
</dbReference>
<dbReference type="Gene3D" id="2.60.40.2210">
    <property type="match status" value="1"/>
</dbReference>
<dbReference type="InterPro" id="IPR015341">
    <property type="entry name" value="Glyco_hydro_38_cen"/>
</dbReference>
<evidence type="ECO:0000259" key="5">
    <source>
        <dbReference type="SMART" id="SM00872"/>
    </source>
</evidence>
<dbReference type="SUPFAM" id="SSF88713">
    <property type="entry name" value="Glycoside hydrolase/deacetylase"/>
    <property type="match status" value="1"/>
</dbReference>
<keyword evidence="2" id="KW-0479">Metal-binding</keyword>
<gene>
    <name evidence="6" type="ORF">GJB61_15220</name>
</gene>
<feature type="domain" description="Glycoside hydrolase family 38 central" evidence="5">
    <location>
        <begin position="300"/>
        <end position="374"/>
    </location>
</feature>
<dbReference type="PANTHER" id="PTHR46017:SF2">
    <property type="entry name" value="MANNOSYLGLYCERATE HYDROLASE"/>
    <property type="match status" value="1"/>
</dbReference>
<comment type="similarity">
    <text evidence="1">Belongs to the glycosyl hydrolase 38 family.</text>
</comment>
<dbReference type="InterPro" id="IPR028995">
    <property type="entry name" value="Glyco_hydro_57/38_cen_sf"/>
</dbReference>
<name>A0A7X2L1Z6_9BACL</name>
<dbReference type="GO" id="GO:0006013">
    <property type="term" value="P:mannose metabolic process"/>
    <property type="evidence" value="ECO:0007669"/>
    <property type="project" value="InterPro"/>
</dbReference>
<dbReference type="InterPro" id="IPR037094">
    <property type="entry name" value="Glyco_hydro_38_cen_sf"/>
</dbReference>
<dbReference type="Pfam" id="PF18438">
    <property type="entry name" value="Glyco_hydro_38"/>
    <property type="match status" value="1"/>
</dbReference>
<evidence type="ECO:0000256" key="3">
    <source>
        <dbReference type="ARBA" id="ARBA00022801"/>
    </source>
</evidence>
<keyword evidence="3" id="KW-0378">Hydrolase</keyword>
<sequence length="930" mass="104660">MMTGKTAHLISHSHWDREWYMPYEYHHVLLTELMNELLDTLDKDERYRSFHLDGQTIIIDDYLQVHPEKRETLEKFIREGRIIIGPWYVLQDEFLTSSEANVRNLLIGHQDAAHYGVISKLGYFPDSFGNMGQAPQMLKQADIDTAVFGRGVKPTGFDNMVGESTSTSYESPYSEMFWTSPDGSTVIGLLLANWYSNGNEVPVDPEEAKTYWNKRLGDAEKYASTSELLFMNGCDHQPVQKNLGDALETAKLLFPDVQFVHSNFEQYLDALKQKVPADWITVNGELRSQHTDGWGTLVNTASARVYLKQLNQLGQTLLEKGAEPLATLAHLVSGRPYPHQLLTYAWKILMQNHPHDSICGCSVDEVHREMVGRFDKSRQVTETIIEESLKAVAGQIETSAVKAWGETAIPVVIFNMTGWERSGVVCVELIAAKRYFKEGPNPTAIFEQLEQLDLQLDSGRLLDDSGQIIAAKVEDLGSHFGYDLPKDEFRKPYMARKIRLTFEVGQVPALGFKTFAWKISSSLPVQPAASSLTVTETGMANAFIAVHINEDGSYNVTDKHSGTTFEGLGVYEDCGDLGNEYVFRQPDNDVSLTTRGMPAQISRVEDEPYRITYEIVHEWEIPAAADASFDEEKRKMVSFRKRKAARATEQSPLRMVTRVSLEASAKGIQVSATFNNQAKDHRLRVLFPTGLTAATHLADSVFEATERDIHPAPDWINPSNAQHQHAFVSVSDSKHGLTVANKGLNEYEVLRDGMNTIAVTLLRSVSELGDWGVFPTPEAQCLGEHTVEFAIYPHEGDAIESLAFAWAYQFQTPWFNIQTDWHNGSLPATYQPLKWQGESLALSAFKMSQQHEDIVLRWYNLAHKSEELKLETNFPLECLYSSDILERQQQRIELAEVDKLHTTVGKAQIITYALSPVQQSIKMISGGIPL</sequence>
<evidence type="ECO:0000256" key="4">
    <source>
        <dbReference type="ARBA" id="ARBA00023295"/>
    </source>
</evidence>
<dbReference type="InterPro" id="IPR027291">
    <property type="entry name" value="Glyco_hydro_38_N_sf"/>
</dbReference>
<keyword evidence="4" id="KW-0326">Glycosidase</keyword>
<dbReference type="InterPro" id="IPR011330">
    <property type="entry name" value="Glyco_hydro/deAcase_b/a-brl"/>
</dbReference>
<dbReference type="InterPro" id="IPR041147">
    <property type="entry name" value="GH38_C"/>
</dbReference>
<dbReference type="GO" id="GO:0009313">
    <property type="term" value="P:oligosaccharide catabolic process"/>
    <property type="evidence" value="ECO:0007669"/>
    <property type="project" value="TreeGrafter"/>
</dbReference>
<dbReference type="Gene3D" id="2.60.40.2220">
    <property type="match status" value="1"/>
</dbReference>
<evidence type="ECO:0000313" key="7">
    <source>
        <dbReference type="Proteomes" id="UP000463051"/>
    </source>
</evidence>
<dbReference type="InterPro" id="IPR011682">
    <property type="entry name" value="Glyco_hydro_38_C"/>
</dbReference>
<dbReference type="PANTHER" id="PTHR46017">
    <property type="entry name" value="ALPHA-MANNOSIDASE 2C1"/>
    <property type="match status" value="1"/>
</dbReference>
<evidence type="ECO:0000256" key="2">
    <source>
        <dbReference type="ARBA" id="ARBA00022723"/>
    </source>
</evidence>
<protein>
    <submittedName>
        <fullName evidence="6">Alpha-mannosidase</fullName>
    </submittedName>
</protein>
<dbReference type="Pfam" id="PF07748">
    <property type="entry name" value="Glyco_hydro_38C"/>
    <property type="match status" value="1"/>
</dbReference>
<proteinExistence type="inferred from homology"/>